<keyword evidence="2" id="KW-1185">Reference proteome</keyword>
<protein>
    <submittedName>
        <fullName evidence="1">F-box domain-containing protein</fullName>
    </submittedName>
</protein>
<sequence>MTVDDLRARITNLDHEIVLQQQLLQKLKKDRCFAKRELNAVLDPVACLPLELSSEIFLQCLDPVPQVGAHCTPMLFLNVCHAWSDIALSTPLLWASIGIFFPRAPNFQTLLRLWLRRANDYPLSISLTGLFDYAVVSDIWEHSAQITHLDICLDDSDRDEDEDSDQEYYPEYELWHPEATGPELLPSLKTLTIRAGAGECRSLSLSSAHLHRLLNLSPNLIECVFRDVISVGDAQELLLLPSLRRLEFKQSSECPYLEDGFLKSLSLPGLQVLSASFSALHDWEILEFLERSSPPLREFCLGRLMKLATLEKCLQLLPDLSHFEIRWRDLSEVQELLLMLSNSYSLISRIHTFVVDVDTFRIIDKDFSAALWRDLSALLTTRRTHLHQFHIIFPLPLSYSHMLPIPPDTHRVFKELVATGTDVRFTSPRTGWIYSWD</sequence>
<accession>A0AAW0BNH3</accession>
<organism evidence="1 2">
    <name type="scientific">Favolaschia claudopus</name>
    <dbReference type="NCBI Taxonomy" id="2862362"/>
    <lineage>
        <taxon>Eukaryota</taxon>
        <taxon>Fungi</taxon>
        <taxon>Dikarya</taxon>
        <taxon>Basidiomycota</taxon>
        <taxon>Agaricomycotina</taxon>
        <taxon>Agaricomycetes</taxon>
        <taxon>Agaricomycetidae</taxon>
        <taxon>Agaricales</taxon>
        <taxon>Marasmiineae</taxon>
        <taxon>Mycenaceae</taxon>
        <taxon>Favolaschia</taxon>
    </lineage>
</organism>
<gene>
    <name evidence="1" type="ORF">R3P38DRAFT_921815</name>
</gene>
<proteinExistence type="predicted"/>
<comment type="caution">
    <text evidence="1">The sequence shown here is derived from an EMBL/GenBank/DDBJ whole genome shotgun (WGS) entry which is preliminary data.</text>
</comment>
<dbReference type="Proteomes" id="UP001362999">
    <property type="component" value="Unassembled WGS sequence"/>
</dbReference>
<dbReference type="AlphaFoldDB" id="A0AAW0BNH3"/>
<evidence type="ECO:0000313" key="2">
    <source>
        <dbReference type="Proteomes" id="UP001362999"/>
    </source>
</evidence>
<name>A0AAW0BNH3_9AGAR</name>
<evidence type="ECO:0000313" key="1">
    <source>
        <dbReference type="EMBL" id="KAK7028367.1"/>
    </source>
</evidence>
<dbReference type="EMBL" id="JAWWNJ010000028">
    <property type="protein sequence ID" value="KAK7028367.1"/>
    <property type="molecule type" value="Genomic_DNA"/>
</dbReference>
<reference evidence="1 2" key="1">
    <citation type="journal article" date="2024" name="J Genomics">
        <title>Draft genome sequencing and assembly of Favolaschia claudopus CIRM-BRFM 2984 isolated from oak limbs.</title>
        <authorList>
            <person name="Navarro D."/>
            <person name="Drula E."/>
            <person name="Chaduli D."/>
            <person name="Cazenave R."/>
            <person name="Ahrendt S."/>
            <person name="Wang J."/>
            <person name="Lipzen A."/>
            <person name="Daum C."/>
            <person name="Barry K."/>
            <person name="Grigoriev I.V."/>
            <person name="Favel A."/>
            <person name="Rosso M.N."/>
            <person name="Martin F."/>
        </authorList>
    </citation>
    <scope>NUCLEOTIDE SEQUENCE [LARGE SCALE GENOMIC DNA]</scope>
    <source>
        <strain evidence="1 2">CIRM-BRFM 2984</strain>
    </source>
</reference>